<evidence type="ECO:0000313" key="8">
    <source>
        <dbReference type="Proteomes" id="UP000070501"/>
    </source>
</evidence>
<evidence type="ECO:0000256" key="3">
    <source>
        <dbReference type="ARBA" id="ARBA00022989"/>
    </source>
</evidence>
<evidence type="ECO:0000313" key="7">
    <source>
        <dbReference type="EMBL" id="KXJ94837.1"/>
    </source>
</evidence>
<name>A0A136JCJ5_9PEZI</name>
<feature type="transmembrane region" description="Helical" evidence="6">
    <location>
        <begin position="31"/>
        <end position="54"/>
    </location>
</feature>
<feature type="region of interest" description="Disordered" evidence="5">
    <location>
        <begin position="488"/>
        <end position="531"/>
    </location>
</feature>
<feature type="transmembrane region" description="Helical" evidence="6">
    <location>
        <begin position="270"/>
        <end position="292"/>
    </location>
</feature>
<keyword evidence="4 6" id="KW-0472">Membrane</keyword>
<feature type="transmembrane region" description="Helical" evidence="6">
    <location>
        <begin position="188"/>
        <end position="209"/>
    </location>
</feature>
<dbReference type="OrthoDB" id="100006at2759"/>
<dbReference type="STRING" id="196109.A0A136JCJ5"/>
<keyword evidence="8" id="KW-1185">Reference proteome</keyword>
<feature type="compositionally biased region" description="Polar residues" evidence="5">
    <location>
        <begin position="494"/>
        <end position="509"/>
    </location>
</feature>
<dbReference type="GO" id="GO:0004930">
    <property type="term" value="F:G protein-coupled receptor activity"/>
    <property type="evidence" value="ECO:0007669"/>
    <property type="project" value="TreeGrafter"/>
</dbReference>
<organism evidence="7 8">
    <name type="scientific">Microdochium bolleyi</name>
    <dbReference type="NCBI Taxonomy" id="196109"/>
    <lineage>
        <taxon>Eukaryota</taxon>
        <taxon>Fungi</taxon>
        <taxon>Dikarya</taxon>
        <taxon>Ascomycota</taxon>
        <taxon>Pezizomycotina</taxon>
        <taxon>Sordariomycetes</taxon>
        <taxon>Xylariomycetidae</taxon>
        <taxon>Xylariales</taxon>
        <taxon>Microdochiaceae</taxon>
        <taxon>Microdochium</taxon>
    </lineage>
</organism>
<dbReference type="EMBL" id="KQ964247">
    <property type="protein sequence ID" value="KXJ94837.1"/>
    <property type="molecule type" value="Genomic_DNA"/>
</dbReference>
<reference evidence="8" key="1">
    <citation type="submission" date="2016-02" db="EMBL/GenBank/DDBJ databases">
        <title>Draft genome sequence of Microdochium bolleyi, a fungal endophyte of beachgrass.</title>
        <authorList>
            <consortium name="DOE Joint Genome Institute"/>
            <person name="David A.S."/>
            <person name="May G."/>
            <person name="Haridas S."/>
            <person name="Lim J."/>
            <person name="Wang M."/>
            <person name="Labutti K."/>
            <person name="Lipzen A."/>
            <person name="Barry K."/>
            <person name="Grigoriev I.V."/>
        </authorList>
    </citation>
    <scope>NUCLEOTIDE SEQUENCE [LARGE SCALE GENOMIC DNA]</scope>
    <source>
        <strain evidence="8">J235TASD1</strain>
    </source>
</reference>
<feature type="transmembrane region" description="Helical" evidence="6">
    <location>
        <begin position="344"/>
        <end position="364"/>
    </location>
</feature>
<keyword evidence="3 6" id="KW-1133">Transmembrane helix</keyword>
<protein>
    <submittedName>
        <fullName evidence="7">Uncharacterized protein</fullName>
    </submittedName>
</protein>
<sequence>MERPMFGYGQVPLPEHGGTLTPLSGQLKQGLLATAILGGISVASTAWLFLYLTWRIARWKLTPKQSPSPPAAEDSLNVDLSLGLSEQHYRQYIQSTQANRANRGPPLRRLSSGTVNTTKTTVVTGVTVELPVDKHSNPVITLIYHLLLADVQQSAAFVIGAYWLQYDGIFVPSIPCYAQGWLLGLAKLAAAGFLSIISLNTYLTLVWGYKPPRKLMYWVITFNWIFSFACTLGGVLGTKTGLAKGGYYTRAGAWCWINPRYEVLRLWLEYFWIFLAMALTIVLHGLVFWSLWRNNHSPRYLPRQAACQRSLATLTSSSNTSCCAEEAVSGADEASRPSGHHPAFLLYPLIYIICVAPVAIARCIDMSLGAGTVSPGYYLVAGCLLACHGWMNVLLWTTTVIFVNEGYAKDTGLDRFAFMRTPHERRFGNMIWVQGGSNNVQAAGDSVHRSRLRAARTRLGHWTQQLRPSVLSRHGQAHRSFRNSLIPSGYVGPSSASQESLQHSARGGQSSVSNSNSSPATRAAAPAETSGGIQMEVVTTIVVEREDDADFSIGAVGGPMGEFFLGYTPPHPLEYPTRSMHASSLHKASLEGLHEWRP</sequence>
<evidence type="ECO:0000256" key="1">
    <source>
        <dbReference type="ARBA" id="ARBA00004141"/>
    </source>
</evidence>
<evidence type="ECO:0000256" key="5">
    <source>
        <dbReference type="SAM" id="MobiDB-lite"/>
    </source>
</evidence>
<keyword evidence="2 6" id="KW-0812">Transmembrane</keyword>
<evidence type="ECO:0000256" key="6">
    <source>
        <dbReference type="SAM" id="Phobius"/>
    </source>
</evidence>
<dbReference type="AlphaFoldDB" id="A0A136JCJ5"/>
<proteinExistence type="predicted"/>
<accession>A0A136JCJ5</accession>
<dbReference type="PANTHER" id="PTHR23112">
    <property type="entry name" value="G PROTEIN-COUPLED RECEPTOR 157-RELATED"/>
    <property type="match status" value="1"/>
</dbReference>
<evidence type="ECO:0000256" key="4">
    <source>
        <dbReference type="ARBA" id="ARBA00023136"/>
    </source>
</evidence>
<dbReference type="PANTHER" id="PTHR23112:SF37">
    <property type="entry name" value="G PROTEIN-COUPLED RECEPTOR GPR1"/>
    <property type="match status" value="1"/>
</dbReference>
<feature type="transmembrane region" description="Helical" evidence="6">
    <location>
        <begin position="215"/>
        <end position="236"/>
    </location>
</feature>
<comment type="subcellular location">
    <subcellularLocation>
        <location evidence="1">Membrane</location>
        <topology evidence="1">Multi-pass membrane protein</topology>
    </subcellularLocation>
</comment>
<dbReference type="GO" id="GO:0005886">
    <property type="term" value="C:plasma membrane"/>
    <property type="evidence" value="ECO:0007669"/>
    <property type="project" value="TreeGrafter"/>
</dbReference>
<dbReference type="Gene3D" id="1.20.1070.10">
    <property type="entry name" value="Rhodopsin 7-helix transmembrane proteins"/>
    <property type="match status" value="1"/>
</dbReference>
<dbReference type="Proteomes" id="UP000070501">
    <property type="component" value="Unassembled WGS sequence"/>
</dbReference>
<dbReference type="InParanoid" id="A0A136JCJ5"/>
<dbReference type="SUPFAM" id="SSF81321">
    <property type="entry name" value="Family A G protein-coupled receptor-like"/>
    <property type="match status" value="1"/>
</dbReference>
<feature type="transmembrane region" description="Helical" evidence="6">
    <location>
        <begin position="376"/>
        <end position="396"/>
    </location>
</feature>
<gene>
    <name evidence="7" type="ORF">Micbo1qcDRAFT_173595</name>
</gene>
<dbReference type="GO" id="GO:0007189">
    <property type="term" value="P:adenylate cyclase-activating G protein-coupled receptor signaling pathway"/>
    <property type="evidence" value="ECO:0007669"/>
    <property type="project" value="TreeGrafter"/>
</dbReference>
<evidence type="ECO:0000256" key="2">
    <source>
        <dbReference type="ARBA" id="ARBA00022692"/>
    </source>
</evidence>